<feature type="transmembrane region" description="Helical" evidence="7">
    <location>
        <begin position="253"/>
        <end position="274"/>
    </location>
</feature>
<dbReference type="GO" id="GO:0008506">
    <property type="term" value="F:sucrose:proton symporter activity"/>
    <property type="evidence" value="ECO:0007669"/>
    <property type="project" value="TreeGrafter"/>
</dbReference>
<dbReference type="PANTHER" id="PTHR19432">
    <property type="entry name" value="SUGAR TRANSPORTER"/>
    <property type="match status" value="1"/>
</dbReference>
<gene>
    <name evidence="8" type="ORF">ACAT0790_LOCUS52999</name>
</gene>
<keyword evidence="5 7" id="KW-0472">Membrane</keyword>
<reference evidence="8" key="1">
    <citation type="submission" date="2021-01" db="EMBL/GenBank/DDBJ databases">
        <authorList>
            <person name="Corre E."/>
            <person name="Pelletier E."/>
            <person name="Niang G."/>
            <person name="Scheremetjew M."/>
            <person name="Finn R."/>
            <person name="Kale V."/>
            <person name="Holt S."/>
            <person name="Cochrane G."/>
            <person name="Meng A."/>
            <person name="Brown T."/>
            <person name="Cohen L."/>
        </authorList>
    </citation>
    <scope>NUCLEOTIDE SEQUENCE</scope>
    <source>
        <strain evidence="8">OF101</strain>
    </source>
</reference>
<dbReference type="AlphaFoldDB" id="A0A7S1RUZ2"/>
<feature type="transmembrane region" description="Helical" evidence="7">
    <location>
        <begin position="338"/>
        <end position="358"/>
    </location>
</feature>
<dbReference type="Pfam" id="PF13347">
    <property type="entry name" value="MFS_2"/>
    <property type="match status" value="1"/>
</dbReference>
<protein>
    <submittedName>
        <fullName evidence="8">Uncharacterized protein</fullName>
    </submittedName>
</protein>
<evidence type="ECO:0000256" key="5">
    <source>
        <dbReference type="ARBA" id="ARBA00023136"/>
    </source>
</evidence>
<feature type="transmembrane region" description="Helical" evidence="7">
    <location>
        <begin position="130"/>
        <end position="149"/>
    </location>
</feature>
<feature type="transmembrane region" description="Helical" evidence="7">
    <location>
        <begin position="364"/>
        <end position="387"/>
    </location>
</feature>
<evidence type="ECO:0000256" key="1">
    <source>
        <dbReference type="ARBA" id="ARBA00004141"/>
    </source>
</evidence>
<dbReference type="InterPro" id="IPR036259">
    <property type="entry name" value="MFS_trans_sf"/>
</dbReference>
<dbReference type="Gene3D" id="1.20.1250.20">
    <property type="entry name" value="MFS general substrate transporter like domains"/>
    <property type="match status" value="1"/>
</dbReference>
<keyword evidence="3 7" id="KW-0812">Transmembrane</keyword>
<evidence type="ECO:0000256" key="2">
    <source>
        <dbReference type="ARBA" id="ARBA00022448"/>
    </source>
</evidence>
<evidence type="ECO:0000256" key="6">
    <source>
        <dbReference type="SAM" id="MobiDB-lite"/>
    </source>
</evidence>
<comment type="subcellular location">
    <subcellularLocation>
        <location evidence="1">Membrane</location>
        <topology evidence="1">Multi-pass membrane protein</topology>
    </subcellularLocation>
</comment>
<accession>A0A7S1RUZ2</accession>
<evidence type="ECO:0000256" key="3">
    <source>
        <dbReference type="ARBA" id="ARBA00022692"/>
    </source>
</evidence>
<organism evidence="8">
    <name type="scientific">Alexandrium catenella</name>
    <name type="common">Red tide dinoflagellate</name>
    <name type="synonym">Gonyaulax catenella</name>
    <dbReference type="NCBI Taxonomy" id="2925"/>
    <lineage>
        <taxon>Eukaryota</taxon>
        <taxon>Sar</taxon>
        <taxon>Alveolata</taxon>
        <taxon>Dinophyceae</taxon>
        <taxon>Gonyaulacales</taxon>
        <taxon>Pyrocystaceae</taxon>
        <taxon>Alexandrium</taxon>
    </lineage>
</organism>
<feature type="transmembrane region" description="Helical" evidence="7">
    <location>
        <begin position="102"/>
        <end position="124"/>
    </location>
</feature>
<feature type="transmembrane region" description="Helical" evidence="7">
    <location>
        <begin position="170"/>
        <end position="190"/>
    </location>
</feature>
<sequence length="482" mass="51637">MGVEEPTSGVDIEVAKGKVAAESKPVWPLWKLILLALPQLGVQVMWCFIGPNAAPYMIHLGVGPSLATLNNVAGPTTGFFTGPIIGAWSDRLTCRWGRRRPIILGGLVSTWLAGMLFCSSGQIFSGQTASIAFAVPLYWVLDVTINVLQTPFRALVSDLASAEQQVPMQVVFVVFMAFGNFIGYSIMQIWKVPTEHMWELMLIVCLLNTACIGIQFLVAEETPLSRAEAGDTSGGLCGVVTNIVRSVRGMPRLLYHLAFVQSLVWIGNTAWTYYGAQWFANSVFDGDQHAPEGSAAWEAYGNGMNAFSLGGQLRSGLQLLSALVIIALLLRTSLRPRLIYGPCIYIGAVVSLLAAFAVGHSGLFAIICWTFSIMPETGSFAIPFGLVATLNKRAEEEGKQVSTALQMALLNCCVTVGQEVCHLVLALIEHSLPLKKALPCVFILAGVAHALGGSSALCLDDKPAGSKKAESTEARDETASVS</sequence>
<name>A0A7S1RUZ2_ALECA</name>
<dbReference type="EMBL" id="HBGE01088993">
    <property type="protein sequence ID" value="CAD9176230.1"/>
    <property type="molecule type" value="Transcribed_RNA"/>
</dbReference>
<feature type="transmembrane region" description="Helical" evidence="7">
    <location>
        <begin position="313"/>
        <end position="331"/>
    </location>
</feature>
<feature type="region of interest" description="Disordered" evidence="6">
    <location>
        <begin position="462"/>
        <end position="482"/>
    </location>
</feature>
<proteinExistence type="predicted"/>
<evidence type="ECO:0000313" key="8">
    <source>
        <dbReference type="EMBL" id="CAD9176230.1"/>
    </source>
</evidence>
<keyword evidence="4 7" id="KW-1133">Transmembrane helix</keyword>
<keyword evidence="2" id="KW-0813">Transport</keyword>
<dbReference type="PANTHER" id="PTHR19432:SF35">
    <property type="entry name" value="SOLUTE CARRIER FAMILY 45 MEMBER 3 ISOFORM X1"/>
    <property type="match status" value="1"/>
</dbReference>
<evidence type="ECO:0000256" key="4">
    <source>
        <dbReference type="ARBA" id="ARBA00022989"/>
    </source>
</evidence>
<dbReference type="SUPFAM" id="SSF103473">
    <property type="entry name" value="MFS general substrate transporter"/>
    <property type="match status" value="1"/>
</dbReference>
<evidence type="ECO:0000256" key="7">
    <source>
        <dbReference type="SAM" id="Phobius"/>
    </source>
</evidence>
<dbReference type="GO" id="GO:0016020">
    <property type="term" value="C:membrane"/>
    <property type="evidence" value="ECO:0007669"/>
    <property type="project" value="UniProtKB-SubCell"/>
</dbReference>
<feature type="transmembrane region" description="Helical" evidence="7">
    <location>
        <begin position="196"/>
        <end position="218"/>
    </location>
</feature>